<dbReference type="EMBL" id="CM044705">
    <property type="protein sequence ID" value="KAI5663227.1"/>
    <property type="molecule type" value="Genomic_DNA"/>
</dbReference>
<organism evidence="1 2">
    <name type="scientific">Catharanthus roseus</name>
    <name type="common">Madagascar periwinkle</name>
    <name type="synonym">Vinca rosea</name>
    <dbReference type="NCBI Taxonomy" id="4058"/>
    <lineage>
        <taxon>Eukaryota</taxon>
        <taxon>Viridiplantae</taxon>
        <taxon>Streptophyta</taxon>
        <taxon>Embryophyta</taxon>
        <taxon>Tracheophyta</taxon>
        <taxon>Spermatophyta</taxon>
        <taxon>Magnoliopsida</taxon>
        <taxon>eudicotyledons</taxon>
        <taxon>Gunneridae</taxon>
        <taxon>Pentapetalae</taxon>
        <taxon>asterids</taxon>
        <taxon>lamiids</taxon>
        <taxon>Gentianales</taxon>
        <taxon>Apocynaceae</taxon>
        <taxon>Rauvolfioideae</taxon>
        <taxon>Vinceae</taxon>
        <taxon>Catharanthinae</taxon>
        <taxon>Catharanthus</taxon>
    </lineage>
</organism>
<evidence type="ECO:0000313" key="2">
    <source>
        <dbReference type="Proteomes" id="UP001060085"/>
    </source>
</evidence>
<comment type="caution">
    <text evidence="1">The sequence shown here is derived from an EMBL/GenBank/DDBJ whole genome shotgun (WGS) entry which is preliminary data.</text>
</comment>
<accession>A0ACC0ATB6</accession>
<sequence>MSRGLVLCMASPPLDQEGLPARVAQGSLAGIYYGMPKFVPKTPFKFPDFVLEPIIVHIRLVEPMWTHWIRQNWGLPPRVISPVPRDTQIPFLAAVDLAEGYGVRELEIADRLTSKVALMRETLEAQQ</sequence>
<reference evidence="2" key="1">
    <citation type="journal article" date="2023" name="Nat. Plants">
        <title>Single-cell RNA sequencing provides a high-resolution roadmap for understanding the multicellular compartmentation of specialized metabolism.</title>
        <authorList>
            <person name="Sun S."/>
            <person name="Shen X."/>
            <person name="Li Y."/>
            <person name="Li Y."/>
            <person name="Wang S."/>
            <person name="Li R."/>
            <person name="Zhang H."/>
            <person name="Shen G."/>
            <person name="Guo B."/>
            <person name="Wei J."/>
            <person name="Xu J."/>
            <person name="St-Pierre B."/>
            <person name="Chen S."/>
            <person name="Sun C."/>
        </authorList>
    </citation>
    <scope>NUCLEOTIDE SEQUENCE [LARGE SCALE GENOMIC DNA]</scope>
</reference>
<name>A0ACC0ATB6_CATRO</name>
<evidence type="ECO:0000313" key="1">
    <source>
        <dbReference type="EMBL" id="KAI5663227.1"/>
    </source>
</evidence>
<dbReference type="Proteomes" id="UP001060085">
    <property type="component" value="Linkage Group LG05"/>
</dbReference>
<keyword evidence="2" id="KW-1185">Reference proteome</keyword>
<proteinExistence type="predicted"/>
<protein>
    <submittedName>
        <fullName evidence="1">Uncharacterized protein</fullName>
    </submittedName>
</protein>
<gene>
    <name evidence="1" type="ORF">M9H77_22550</name>
</gene>